<proteinExistence type="predicted"/>
<organism evidence="2 3">
    <name type="scientific">Sinorhizobium phage phiN3</name>
    <dbReference type="NCBI Taxonomy" id="1647405"/>
    <lineage>
        <taxon>Viruses</taxon>
        <taxon>Duplodnaviria</taxon>
        <taxon>Heunggongvirae</taxon>
        <taxon>Uroviricota</taxon>
        <taxon>Caudoviricetes</taxon>
        <taxon>Emdodecavirus</taxon>
        <taxon>Emdodecavirus N3</taxon>
    </lineage>
</organism>
<name>A0A0F6YPW7_9CAUD</name>
<dbReference type="GeneID" id="26639134"/>
<evidence type="ECO:0008006" key="4">
    <source>
        <dbReference type="Google" id="ProtNLM"/>
    </source>
</evidence>
<evidence type="ECO:0000256" key="1">
    <source>
        <dbReference type="SAM" id="Phobius"/>
    </source>
</evidence>
<keyword evidence="1" id="KW-0472">Membrane</keyword>
<gene>
    <name evidence="2" type="ORF">PHIN3_399</name>
</gene>
<accession>A0A0F6YPW7</accession>
<evidence type="ECO:0000313" key="3">
    <source>
        <dbReference type="Proteomes" id="UP000202958"/>
    </source>
</evidence>
<keyword evidence="3" id="KW-1185">Reference proteome</keyword>
<feature type="transmembrane region" description="Helical" evidence="1">
    <location>
        <begin position="7"/>
        <end position="31"/>
    </location>
</feature>
<dbReference type="Proteomes" id="UP000202958">
    <property type="component" value="Segment"/>
</dbReference>
<sequence>MNTALSLLFRADFPTVIFVIGMIFSAIAMSVDESGKPTPPTEIQCKTIKETDKVSEGRRIYVCEDFHQ</sequence>
<reference evidence="2 3" key="1">
    <citation type="submission" date="2015-04" db="EMBL/GenBank/DDBJ databases">
        <authorList>
            <person name="Hodson T.S."/>
            <person name="Hyde J.R."/>
            <person name="Schouten J.T."/>
            <person name="Crockett J.T."/>
            <person name="Smith T.A."/>
            <person name="Merrill B.D."/>
            <person name="Crook M.B."/>
            <person name="Griffitts J.S."/>
            <person name="Burnett S.H."/>
            <person name="Grose J.H."/>
            <person name="Breakwell D.P."/>
        </authorList>
    </citation>
    <scope>NUCLEOTIDE SEQUENCE [LARGE SCALE GENOMIC DNA]</scope>
</reference>
<keyword evidence="1" id="KW-0812">Transmembrane</keyword>
<protein>
    <recommendedName>
        <fullName evidence="4">Transmembrane protein</fullName>
    </recommendedName>
</protein>
<dbReference type="RefSeq" id="YP_009212639.1">
    <property type="nucleotide sequence ID" value="NC_028945.1"/>
</dbReference>
<dbReference type="KEGG" id="vg:26639134"/>
<dbReference type="EMBL" id="KR052482">
    <property type="protein sequence ID" value="AKF13662.1"/>
    <property type="molecule type" value="Genomic_DNA"/>
</dbReference>
<evidence type="ECO:0000313" key="2">
    <source>
        <dbReference type="EMBL" id="AKF13662.1"/>
    </source>
</evidence>
<keyword evidence="1" id="KW-1133">Transmembrane helix</keyword>